<dbReference type="InterPro" id="IPR036396">
    <property type="entry name" value="Cyt_P450_sf"/>
</dbReference>
<organism evidence="5">
    <name type="scientific">Ananas comosus var. bracteatus</name>
    <name type="common">red pineapple</name>
    <dbReference type="NCBI Taxonomy" id="296719"/>
    <lineage>
        <taxon>Eukaryota</taxon>
        <taxon>Viridiplantae</taxon>
        <taxon>Streptophyta</taxon>
        <taxon>Embryophyta</taxon>
        <taxon>Tracheophyta</taxon>
        <taxon>Spermatophyta</taxon>
        <taxon>Magnoliopsida</taxon>
        <taxon>Liliopsida</taxon>
        <taxon>Poales</taxon>
        <taxon>Bromeliaceae</taxon>
        <taxon>Bromelioideae</taxon>
        <taxon>Ananas</taxon>
    </lineage>
</organism>
<dbReference type="AlphaFoldDB" id="A0A6V7PYX2"/>
<dbReference type="Pfam" id="PF00067">
    <property type="entry name" value="p450"/>
    <property type="match status" value="1"/>
</dbReference>
<evidence type="ECO:0000313" key="5">
    <source>
        <dbReference type="EMBL" id="CAD1836082.1"/>
    </source>
</evidence>
<keyword evidence="4" id="KW-0408">Iron</keyword>
<dbReference type="Gene3D" id="1.10.630.10">
    <property type="entry name" value="Cytochrome P450"/>
    <property type="match status" value="1"/>
</dbReference>
<dbReference type="GO" id="GO:0016705">
    <property type="term" value="F:oxidoreductase activity, acting on paired donors, with incorporation or reduction of molecular oxygen"/>
    <property type="evidence" value="ECO:0007669"/>
    <property type="project" value="InterPro"/>
</dbReference>
<protein>
    <recommendedName>
        <fullName evidence="6">Alkane hydroxylase MAH1</fullName>
    </recommendedName>
</protein>
<sequence>MLPGIAANLHHFHDWLTAILRETGGDIFVPGPWLSGMAFFVTADPATVQHVFTANFANYPKGEDYVARCSREKVESGLLPLLGRAADAGDCIDLQDVFLRLTFDTTTRLVFGVDPGCLSAGLPTVRFAKAMDDAMAALFLRHTVPAAWWKAMRLLGVGPEKKLAAACVVIDRFIAETVAEKKKAHEKRESDEQESDLLSAYMEEKEHDSSSASDDERFLRDTAMNFMLAGRDTTGSGLSWFFWLLSKNPRVEEKILQELNTISAPRKGELAVFNSEELGKLVYLHAALCESLRLFRRST</sequence>
<keyword evidence="3" id="KW-0560">Oxidoreductase</keyword>
<dbReference type="InterPro" id="IPR001128">
    <property type="entry name" value="Cyt_P450"/>
</dbReference>
<evidence type="ECO:0000256" key="1">
    <source>
        <dbReference type="ARBA" id="ARBA00010617"/>
    </source>
</evidence>
<evidence type="ECO:0000256" key="2">
    <source>
        <dbReference type="ARBA" id="ARBA00022723"/>
    </source>
</evidence>
<comment type="similarity">
    <text evidence="1">Belongs to the cytochrome P450 family.</text>
</comment>
<keyword evidence="2" id="KW-0479">Metal-binding</keyword>
<dbReference type="SUPFAM" id="SSF48264">
    <property type="entry name" value="Cytochrome P450"/>
    <property type="match status" value="1"/>
</dbReference>
<reference evidence="5" key="1">
    <citation type="submission" date="2020-07" db="EMBL/GenBank/DDBJ databases">
        <authorList>
            <person name="Lin J."/>
        </authorList>
    </citation>
    <scope>NUCLEOTIDE SEQUENCE</scope>
</reference>
<proteinExistence type="inferred from homology"/>
<evidence type="ECO:0000256" key="3">
    <source>
        <dbReference type="ARBA" id="ARBA00023002"/>
    </source>
</evidence>
<dbReference type="GO" id="GO:0004497">
    <property type="term" value="F:monooxygenase activity"/>
    <property type="evidence" value="ECO:0007669"/>
    <property type="project" value="InterPro"/>
</dbReference>
<dbReference type="EMBL" id="LR862153">
    <property type="protein sequence ID" value="CAD1836082.1"/>
    <property type="molecule type" value="Genomic_DNA"/>
</dbReference>
<evidence type="ECO:0000256" key="4">
    <source>
        <dbReference type="ARBA" id="ARBA00023004"/>
    </source>
</evidence>
<dbReference type="GO" id="GO:0005506">
    <property type="term" value="F:iron ion binding"/>
    <property type="evidence" value="ECO:0007669"/>
    <property type="project" value="InterPro"/>
</dbReference>
<gene>
    <name evidence="5" type="ORF">CB5_LOCUS19293</name>
</gene>
<dbReference type="PANTHER" id="PTHR24296">
    <property type="entry name" value="CYTOCHROME P450"/>
    <property type="match status" value="1"/>
</dbReference>
<dbReference type="GO" id="GO:0020037">
    <property type="term" value="F:heme binding"/>
    <property type="evidence" value="ECO:0007669"/>
    <property type="project" value="InterPro"/>
</dbReference>
<accession>A0A6V7PYX2</accession>
<evidence type="ECO:0008006" key="6">
    <source>
        <dbReference type="Google" id="ProtNLM"/>
    </source>
</evidence>
<name>A0A6V7PYX2_ANACO</name>